<dbReference type="RefSeq" id="WP_279241568.1">
    <property type="nucleotide sequence ID" value="NZ_CP036501.1"/>
</dbReference>
<dbReference type="NCBIfam" id="NF006993">
    <property type="entry name" value="PRK09458.1"/>
    <property type="match status" value="1"/>
</dbReference>
<keyword evidence="1" id="KW-0812">Transmembrane</keyword>
<keyword evidence="1" id="KW-1133">Transmembrane helix</keyword>
<dbReference type="Pfam" id="PF06667">
    <property type="entry name" value="PspB"/>
    <property type="match status" value="1"/>
</dbReference>
<dbReference type="InterPro" id="IPR009554">
    <property type="entry name" value="Phageshock_PspB"/>
</dbReference>
<accession>A0ABY6Q864</accession>
<protein>
    <submittedName>
        <fullName evidence="2">Envelope stress response membrane protein PspB</fullName>
    </submittedName>
</protein>
<evidence type="ECO:0000313" key="2">
    <source>
        <dbReference type="EMBL" id="UZP75096.1"/>
    </source>
</evidence>
<proteinExistence type="predicted"/>
<dbReference type="Proteomes" id="UP001317963">
    <property type="component" value="Chromosome"/>
</dbReference>
<reference evidence="2 3" key="1">
    <citation type="submission" date="2019-02" db="EMBL/GenBank/DDBJ databases">
        <title>Halieaceae_genomes.</title>
        <authorList>
            <person name="Li S.-H."/>
        </authorList>
    </citation>
    <scope>NUCLEOTIDE SEQUENCE [LARGE SCALE GENOMIC DNA]</scope>
    <source>
        <strain evidence="2 3">JH123</strain>
    </source>
</reference>
<evidence type="ECO:0000256" key="1">
    <source>
        <dbReference type="SAM" id="Phobius"/>
    </source>
</evidence>
<dbReference type="EMBL" id="CP036501">
    <property type="protein sequence ID" value="UZP75096.1"/>
    <property type="molecule type" value="Genomic_DNA"/>
</dbReference>
<evidence type="ECO:0000313" key="3">
    <source>
        <dbReference type="Proteomes" id="UP001317963"/>
    </source>
</evidence>
<keyword evidence="3" id="KW-1185">Reference proteome</keyword>
<organism evidence="2 3">
    <name type="scientific">Candidatus Paraluminiphilus aquimaris</name>
    <dbReference type="NCBI Taxonomy" id="2518994"/>
    <lineage>
        <taxon>Bacteria</taxon>
        <taxon>Pseudomonadati</taxon>
        <taxon>Pseudomonadota</taxon>
        <taxon>Gammaproteobacteria</taxon>
        <taxon>Cellvibrionales</taxon>
        <taxon>Halieaceae</taxon>
        <taxon>Candidatus Paraluminiphilus</taxon>
    </lineage>
</organism>
<feature type="transmembrane region" description="Helical" evidence="1">
    <location>
        <begin position="6"/>
        <end position="25"/>
    </location>
</feature>
<keyword evidence="1" id="KW-0472">Membrane</keyword>
<dbReference type="NCBIfam" id="TIGR02976">
    <property type="entry name" value="phageshock_pspB"/>
    <property type="match status" value="1"/>
</dbReference>
<sequence length="81" mass="9622">MSFFEFMFVPMIVFLTIVVPIWITLHYRSLNNSSRALSDEDRESLEEMLETVDRMTDRIINLEAILDADRPNWRNEKEGGR</sequence>
<gene>
    <name evidence="2" type="primary">pspB</name>
    <name evidence="2" type="ORF">E0F26_10265</name>
</gene>
<name>A0ABY6Q864_9GAMM</name>